<name>A0ACC1Z396_MELAZ</name>
<protein>
    <submittedName>
        <fullName evidence="1">SNF1-related protein kinase regulatory subunit beta-2-like</fullName>
    </submittedName>
</protein>
<sequence>MVMGNASGRQDGEGTSGVKKREEDGYEQPMELGQGEAHISYHAHGDGVFLDTMVNSPRCPRVLQNPAMFASEVSMEPFSGVEENWNYYHEVSHEKPEAVMIAWSDGGKQVAVTGSWDNWENVEPLWPMGDDFTIIKMLLPGVYHYHFIVDEQLRFDPDLPWGRNELGSAYNILELKEHVPEALQTMSEFESPPSPISSYDNQSLSDGDFAKPPPDLPPHLQMTLLNRPSSSTASDQSPPMPELTTLNHLYIQNSDGNSDGRQQPVALGSTFRFRQKFVTVVLYRPSQRR</sequence>
<evidence type="ECO:0000313" key="2">
    <source>
        <dbReference type="Proteomes" id="UP001164539"/>
    </source>
</evidence>
<accession>A0ACC1Z396</accession>
<dbReference type="EMBL" id="CM051394">
    <property type="protein sequence ID" value="KAJ4730226.1"/>
    <property type="molecule type" value="Genomic_DNA"/>
</dbReference>
<organism evidence="1 2">
    <name type="scientific">Melia azedarach</name>
    <name type="common">Chinaberry tree</name>
    <dbReference type="NCBI Taxonomy" id="155640"/>
    <lineage>
        <taxon>Eukaryota</taxon>
        <taxon>Viridiplantae</taxon>
        <taxon>Streptophyta</taxon>
        <taxon>Embryophyta</taxon>
        <taxon>Tracheophyta</taxon>
        <taxon>Spermatophyta</taxon>
        <taxon>Magnoliopsida</taxon>
        <taxon>eudicotyledons</taxon>
        <taxon>Gunneridae</taxon>
        <taxon>Pentapetalae</taxon>
        <taxon>rosids</taxon>
        <taxon>malvids</taxon>
        <taxon>Sapindales</taxon>
        <taxon>Meliaceae</taxon>
        <taxon>Melia</taxon>
    </lineage>
</organism>
<reference evidence="1 2" key="1">
    <citation type="journal article" date="2023" name="Science">
        <title>Complex scaffold remodeling in plant triterpene biosynthesis.</title>
        <authorList>
            <person name="De La Pena R."/>
            <person name="Hodgson H."/>
            <person name="Liu J.C."/>
            <person name="Stephenson M.J."/>
            <person name="Martin A.C."/>
            <person name="Owen C."/>
            <person name="Harkess A."/>
            <person name="Leebens-Mack J."/>
            <person name="Jimenez L.E."/>
            <person name="Osbourn A."/>
            <person name="Sattely E.S."/>
        </authorList>
    </citation>
    <scope>NUCLEOTIDE SEQUENCE [LARGE SCALE GENOMIC DNA]</scope>
    <source>
        <strain evidence="2">cv. JPN11</strain>
        <tissue evidence="1">Leaf</tissue>
    </source>
</reference>
<keyword evidence="2" id="KW-1185">Reference proteome</keyword>
<dbReference type="Proteomes" id="UP001164539">
    <property type="component" value="Chromosome 1"/>
</dbReference>
<proteinExistence type="predicted"/>
<gene>
    <name evidence="1" type="ORF">OWV82_002888</name>
</gene>
<comment type="caution">
    <text evidence="1">The sequence shown here is derived from an EMBL/GenBank/DDBJ whole genome shotgun (WGS) entry which is preliminary data.</text>
</comment>
<evidence type="ECO:0000313" key="1">
    <source>
        <dbReference type="EMBL" id="KAJ4730226.1"/>
    </source>
</evidence>